<protein>
    <submittedName>
        <fullName evidence="1 3">Uncharacterized protein</fullName>
    </submittedName>
</protein>
<evidence type="ECO:0000313" key="1">
    <source>
        <dbReference type="EMBL" id="KAF2814343.1"/>
    </source>
</evidence>
<reference evidence="3" key="3">
    <citation type="submission" date="2025-04" db="UniProtKB">
        <authorList>
            <consortium name="RefSeq"/>
        </authorList>
    </citation>
    <scope>IDENTIFICATION</scope>
    <source>
        <strain evidence="3">CBS 304.34</strain>
    </source>
</reference>
<keyword evidence="2" id="KW-1185">Reference proteome</keyword>
<reference evidence="3" key="2">
    <citation type="submission" date="2020-04" db="EMBL/GenBank/DDBJ databases">
        <authorList>
            <consortium name="NCBI Genome Project"/>
        </authorList>
    </citation>
    <scope>NUCLEOTIDE SEQUENCE</scope>
    <source>
        <strain evidence="3">CBS 304.34</strain>
    </source>
</reference>
<organism evidence="1">
    <name type="scientific">Mytilinidion resinicola</name>
    <dbReference type="NCBI Taxonomy" id="574789"/>
    <lineage>
        <taxon>Eukaryota</taxon>
        <taxon>Fungi</taxon>
        <taxon>Dikarya</taxon>
        <taxon>Ascomycota</taxon>
        <taxon>Pezizomycotina</taxon>
        <taxon>Dothideomycetes</taxon>
        <taxon>Pleosporomycetidae</taxon>
        <taxon>Mytilinidiales</taxon>
        <taxon>Mytilinidiaceae</taxon>
        <taxon>Mytilinidion</taxon>
    </lineage>
</organism>
<dbReference type="EMBL" id="MU003695">
    <property type="protein sequence ID" value="KAF2814343.1"/>
    <property type="molecule type" value="Genomic_DNA"/>
</dbReference>
<dbReference type="AlphaFoldDB" id="A0A6A6Z0W5"/>
<name>A0A6A6Z0W5_9PEZI</name>
<proteinExistence type="predicted"/>
<dbReference type="GeneID" id="54468030"/>
<dbReference type="Proteomes" id="UP000504636">
    <property type="component" value="Unplaced"/>
</dbReference>
<sequence length="145" mass="15684">MYPFGPLRSFAAPSGRLLDGQGSSYPAPSSTANSTGVITPKIYPFGPPGPLSLSFSDTSGPPNAPLASSPWMGVLRTLPSHKMKLTRFRGTWEGNMGTLVQSRDSITEDILPTRVMQDRTWSTQQGRLILGRGSSDETRGCELRQ</sequence>
<dbReference type="RefSeq" id="XP_033581307.1">
    <property type="nucleotide sequence ID" value="XM_033727137.1"/>
</dbReference>
<gene>
    <name evidence="1 3" type="ORF">BDZ99DRAFT_554821</name>
</gene>
<evidence type="ECO:0000313" key="2">
    <source>
        <dbReference type="Proteomes" id="UP000504636"/>
    </source>
</evidence>
<accession>A0A6A6Z0W5</accession>
<reference evidence="1 3" key="1">
    <citation type="journal article" date="2020" name="Stud. Mycol.">
        <title>101 Dothideomycetes genomes: a test case for predicting lifestyles and emergence of pathogens.</title>
        <authorList>
            <person name="Haridas S."/>
            <person name="Albert R."/>
            <person name="Binder M."/>
            <person name="Bloem J."/>
            <person name="Labutti K."/>
            <person name="Salamov A."/>
            <person name="Andreopoulos B."/>
            <person name="Baker S."/>
            <person name="Barry K."/>
            <person name="Bills G."/>
            <person name="Bluhm B."/>
            <person name="Cannon C."/>
            <person name="Castanera R."/>
            <person name="Culley D."/>
            <person name="Daum C."/>
            <person name="Ezra D."/>
            <person name="Gonzalez J."/>
            <person name="Henrissat B."/>
            <person name="Kuo A."/>
            <person name="Liang C."/>
            <person name="Lipzen A."/>
            <person name="Lutzoni F."/>
            <person name="Magnuson J."/>
            <person name="Mondo S."/>
            <person name="Nolan M."/>
            <person name="Ohm R."/>
            <person name="Pangilinan J."/>
            <person name="Park H.-J."/>
            <person name="Ramirez L."/>
            <person name="Alfaro M."/>
            <person name="Sun H."/>
            <person name="Tritt A."/>
            <person name="Yoshinaga Y."/>
            <person name="Zwiers L.-H."/>
            <person name="Turgeon B."/>
            <person name="Goodwin S."/>
            <person name="Spatafora J."/>
            <person name="Crous P."/>
            <person name="Grigoriev I."/>
        </authorList>
    </citation>
    <scope>NUCLEOTIDE SEQUENCE</scope>
    <source>
        <strain evidence="1 3">CBS 304.34</strain>
    </source>
</reference>
<evidence type="ECO:0000313" key="3">
    <source>
        <dbReference type="RefSeq" id="XP_033581307.1"/>
    </source>
</evidence>